<dbReference type="SUPFAM" id="SSF57903">
    <property type="entry name" value="FYVE/PHD zinc finger"/>
    <property type="match status" value="1"/>
</dbReference>
<accession>A0A9W6RPV8</accession>
<name>A0A9W6RPV8_9ACTN</name>
<dbReference type="InterPro" id="IPR011011">
    <property type="entry name" value="Znf_FYVE_PHD"/>
</dbReference>
<comment type="caution">
    <text evidence="1">The sequence shown here is derived from an EMBL/GenBank/DDBJ whole genome shotgun (WGS) entry which is preliminary data.</text>
</comment>
<dbReference type="RefSeq" id="WP_285632974.1">
    <property type="nucleotide sequence ID" value="NZ_BSTJ01000014.1"/>
</dbReference>
<dbReference type="Proteomes" id="UP001165135">
    <property type="component" value="Unassembled WGS sequence"/>
</dbReference>
<organism evidence="1 2">
    <name type="scientific">Actinoallomurus iriomotensis</name>
    <dbReference type="NCBI Taxonomy" id="478107"/>
    <lineage>
        <taxon>Bacteria</taxon>
        <taxon>Bacillati</taxon>
        <taxon>Actinomycetota</taxon>
        <taxon>Actinomycetes</taxon>
        <taxon>Streptosporangiales</taxon>
        <taxon>Thermomonosporaceae</taxon>
        <taxon>Actinoallomurus</taxon>
    </lineage>
</organism>
<evidence type="ECO:0008006" key="3">
    <source>
        <dbReference type="Google" id="ProtNLM"/>
    </source>
</evidence>
<protein>
    <recommendedName>
        <fullName evidence="3">C2H2-type domain-containing protein</fullName>
    </recommendedName>
</protein>
<dbReference type="AlphaFoldDB" id="A0A9W6RPV8"/>
<evidence type="ECO:0000313" key="2">
    <source>
        <dbReference type="Proteomes" id="UP001165135"/>
    </source>
</evidence>
<dbReference type="EMBL" id="BSTJ01000014">
    <property type="protein sequence ID" value="GLY80261.1"/>
    <property type="molecule type" value="Genomic_DNA"/>
</dbReference>
<reference evidence="1" key="1">
    <citation type="submission" date="2023-03" db="EMBL/GenBank/DDBJ databases">
        <title>Actinoallomurus iriomotensis NBRC 103681.</title>
        <authorList>
            <person name="Ichikawa N."/>
            <person name="Sato H."/>
            <person name="Tonouchi N."/>
        </authorList>
    </citation>
    <scope>NUCLEOTIDE SEQUENCE</scope>
    <source>
        <strain evidence="1">NBRC 103681</strain>
    </source>
</reference>
<sequence length="60" mass="6755">MTSFCRSLARRTSRAYHIVCARDDAASHRFAVPDGVWVCDECDVVLLDAADVSRHRPHVL</sequence>
<gene>
    <name evidence="1" type="ORF">Airi01_085280</name>
</gene>
<proteinExistence type="predicted"/>
<evidence type="ECO:0000313" key="1">
    <source>
        <dbReference type="EMBL" id="GLY80261.1"/>
    </source>
</evidence>